<sequence>MSAPMDALCKEAAKLKLEGNDLYKAKKYKEAASKYRLAIDKDQCNAVYYTNLCVTLNQLKLYEEMNAVASKCISIDENSVKGHYWLIMSLKKQKKYKEAFVQCDVSREKFPVNADIKLLQTEIGMKVKRCAHENCPVPVTSQVDLFKCSGCIDNRSTYYCSRDCQKSDWSRHKYTCKSGPKQSRCSLCQKMFDYEREFRCEICNSMSYCSINCREQDKERHERVTCVVSFKELELFDKWFETERANESLGEFATHAMSKEEFLSQDREFFVLITLRFSGRHCSFVPIKPPRVLYKADMNPTQIEDMKQQINFRKSLGPLQLGHLLCVTFVRGDVVQDKTFYGKYRLQIYCRSKSYQMLPFEDAMTSNFNHVNCGDNPIVPPAWKKIQSNYPNYLRKWAVDAQKSGILVDFVLASYQHKSKPSYQSAKEYTIVINYEFGERLGEIKQLRCHRFMKISGIKNSSLIDAIKVSIKDYASNKNHVEFSLTMICNNSGSGVVTVLPVKISKKQMKAFQKRKSCDDEVMEKLWQDLLKVPFQKGPPTPKYPDF</sequence>
<dbReference type="PANTHER" id="PTHR46803">
    <property type="entry name" value="E3 UBIQUITIN-PROTEIN LIGASE CHIP"/>
    <property type="match status" value="1"/>
</dbReference>
<comment type="catalytic activity">
    <reaction evidence="1">
        <text>S-ubiquitinyl-[E2 ubiquitin-conjugating enzyme]-L-cysteine + [acceptor protein]-L-lysine = [E2 ubiquitin-conjugating enzyme]-L-cysteine + N(6)-ubiquitinyl-[acceptor protein]-L-lysine.</text>
        <dbReference type="EC" id="2.3.2.27"/>
    </reaction>
</comment>
<dbReference type="GO" id="GO:0061630">
    <property type="term" value="F:ubiquitin protein ligase activity"/>
    <property type="evidence" value="ECO:0007669"/>
    <property type="project" value="UniProtKB-EC"/>
</dbReference>
<dbReference type="PROSITE" id="PS01360">
    <property type="entry name" value="ZF_MYND_1"/>
    <property type="match status" value="1"/>
</dbReference>
<dbReference type="GO" id="GO:0071218">
    <property type="term" value="P:cellular response to misfolded protein"/>
    <property type="evidence" value="ECO:0007669"/>
    <property type="project" value="TreeGrafter"/>
</dbReference>
<evidence type="ECO:0000256" key="5">
    <source>
        <dbReference type="ARBA" id="ARBA00022737"/>
    </source>
</evidence>
<keyword evidence="7" id="KW-0833">Ubl conjugation pathway</keyword>
<dbReference type="Proteomes" id="UP001054902">
    <property type="component" value="Unassembled WGS sequence"/>
</dbReference>
<dbReference type="GO" id="GO:0005737">
    <property type="term" value="C:cytoplasm"/>
    <property type="evidence" value="ECO:0007669"/>
    <property type="project" value="TreeGrafter"/>
</dbReference>
<keyword evidence="5" id="KW-0677">Repeat</keyword>
<dbReference type="GO" id="GO:0008270">
    <property type="term" value="F:zinc ion binding"/>
    <property type="evidence" value="ECO:0007669"/>
    <property type="project" value="UniProtKB-KW"/>
</dbReference>
<proteinExistence type="predicted"/>
<dbReference type="GO" id="GO:0051087">
    <property type="term" value="F:protein-folding chaperone binding"/>
    <property type="evidence" value="ECO:0007669"/>
    <property type="project" value="TreeGrafter"/>
</dbReference>
<dbReference type="PANTHER" id="PTHR46803:SF2">
    <property type="entry name" value="E3 UBIQUITIN-PROTEIN LIGASE CHIP"/>
    <property type="match status" value="1"/>
</dbReference>
<evidence type="ECO:0000259" key="10">
    <source>
        <dbReference type="PROSITE" id="PS50865"/>
    </source>
</evidence>
<evidence type="ECO:0000313" key="12">
    <source>
        <dbReference type="Proteomes" id="UP001054902"/>
    </source>
</evidence>
<dbReference type="InterPro" id="IPR011990">
    <property type="entry name" value="TPR-like_helical_dom_sf"/>
</dbReference>
<dbReference type="AlphaFoldDB" id="A0AAD3D1E3"/>
<evidence type="ECO:0000256" key="2">
    <source>
        <dbReference type="ARBA" id="ARBA00012483"/>
    </source>
</evidence>
<dbReference type="SUPFAM" id="SSF48452">
    <property type="entry name" value="TPR-like"/>
    <property type="match status" value="1"/>
</dbReference>
<evidence type="ECO:0000313" key="11">
    <source>
        <dbReference type="EMBL" id="GFH56018.1"/>
    </source>
</evidence>
<evidence type="ECO:0000256" key="7">
    <source>
        <dbReference type="ARBA" id="ARBA00022786"/>
    </source>
</evidence>
<evidence type="ECO:0000256" key="1">
    <source>
        <dbReference type="ARBA" id="ARBA00000900"/>
    </source>
</evidence>
<evidence type="ECO:0000256" key="8">
    <source>
        <dbReference type="ARBA" id="ARBA00022833"/>
    </source>
</evidence>
<name>A0AAD3D1E3_9STRA</name>
<dbReference type="Pfam" id="PF01753">
    <property type="entry name" value="zf-MYND"/>
    <property type="match status" value="1"/>
</dbReference>
<dbReference type="InterPro" id="IPR002893">
    <property type="entry name" value="Znf_MYND"/>
</dbReference>
<dbReference type="EC" id="2.3.2.27" evidence="2"/>
<evidence type="ECO:0000256" key="3">
    <source>
        <dbReference type="ARBA" id="ARBA00022679"/>
    </source>
</evidence>
<dbReference type="GO" id="GO:0000209">
    <property type="term" value="P:protein polyubiquitination"/>
    <property type="evidence" value="ECO:0007669"/>
    <property type="project" value="TreeGrafter"/>
</dbReference>
<evidence type="ECO:0000256" key="4">
    <source>
        <dbReference type="ARBA" id="ARBA00022723"/>
    </source>
</evidence>
<keyword evidence="3" id="KW-0808">Transferase</keyword>
<evidence type="ECO:0000256" key="9">
    <source>
        <dbReference type="PROSITE-ProRule" id="PRU00134"/>
    </source>
</evidence>
<accession>A0AAD3D1E3</accession>
<feature type="domain" description="MYND-type" evidence="10">
    <location>
        <begin position="127"/>
        <end position="176"/>
    </location>
</feature>
<dbReference type="Gene3D" id="6.10.140.2220">
    <property type="match status" value="1"/>
</dbReference>
<keyword evidence="6 9" id="KW-0863">Zinc-finger</keyword>
<organism evidence="11 12">
    <name type="scientific">Chaetoceros tenuissimus</name>
    <dbReference type="NCBI Taxonomy" id="426638"/>
    <lineage>
        <taxon>Eukaryota</taxon>
        <taxon>Sar</taxon>
        <taxon>Stramenopiles</taxon>
        <taxon>Ochrophyta</taxon>
        <taxon>Bacillariophyta</taxon>
        <taxon>Coscinodiscophyceae</taxon>
        <taxon>Chaetocerotophycidae</taxon>
        <taxon>Chaetocerotales</taxon>
        <taxon>Chaetocerotaceae</taxon>
        <taxon>Chaetoceros</taxon>
    </lineage>
</organism>
<reference evidence="11 12" key="1">
    <citation type="journal article" date="2021" name="Sci. Rep.">
        <title>The genome of the diatom Chaetoceros tenuissimus carries an ancient integrated fragment of an extant virus.</title>
        <authorList>
            <person name="Hongo Y."/>
            <person name="Kimura K."/>
            <person name="Takaki Y."/>
            <person name="Yoshida Y."/>
            <person name="Baba S."/>
            <person name="Kobayashi G."/>
            <person name="Nagasaki K."/>
            <person name="Hano T."/>
            <person name="Tomaru Y."/>
        </authorList>
    </citation>
    <scope>NUCLEOTIDE SEQUENCE [LARGE SCALE GENOMIC DNA]</scope>
    <source>
        <strain evidence="11 12">NIES-3715</strain>
    </source>
</reference>
<dbReference type="SUPFAM" id="SSF144232">
    <property type="entry name" value="HIT/MYND zinc finger-like"/>
    <property type="match status" value="2"/>
</dbReference>
<gene>
    <name evidence="11" type="ORF">CTEN210_12494</name>
</gene>
<comment type="caution">
    <text evidence="11">The sequence shown here is derived from an EMBL/GenBank/DDBJ whole genome shotgun (WGS) entry which is preliminary data.</text>
</comment>
<dbReference type="GO" id="GO:0043161">
    <property type="term" value="P:proteasome-mediated ubiquitin-dependent protein catabolic process"/>
    <property type="evidence" value="ECO:0007669"/>
    <property type="project" value="TreeGrafter"/>
</dbReference>
<dbReference type="GO" id="GO:0006515">
    <property type="term" value="P:protein quality control for misfolded or incompletely synthesized proteins"/>
    <property type="evidence" value="ECO:0007669"/>
    <property type="project" value="TreeGrafter"/>
</dbReference>
<dbReference type="Gene3D" id="1.25.40.10">
    <property type="entry name" value="Tetratricopeptide repeat domain"/>
    <property type="match status" value="1"/>
</dbReference>
<dbReference type="PROSITE" id="PS50865">
    <property type="entry name" value="ZF_MYND_2"/>
    <property type="match status" value="1"/>
</dbReference>
<keyword evidence="8" id="KW-0862">Zinc</keyword>
<keyword evidence="12" id="KW-1185">Reference proteome</keyword>
<keyword evidence="4" id="KW-0479">Metal-binding</keyword>
<dbReference type="EMBL" id="BLLK01000051">
    <property type="protein sequence ID" value="GFH56018.1"/>
    <property type="molecule type" value="Genomic_DNA"/>
</dbReference>
<dbReference type="GO" id="GO:0045862">
    <property type="term" value="P:positive regulation of proteolysis"/>
    <property type="evidence" value="ECO:0007669"/>
    <property type="project" value="TreeGrafter"/>
</dbReference>
<evidence type="ECO:0000256" key="6">
    <source>
        <dbReference type="ARBA" id="ARBA00022771"/>
    </source>
</evidence>
<protein>
    <recommendedName>
        <fullName evidence="2">RING-type E3 ubiquitin transferase</fullName>
        <ecNumber evidence="2">2.3.2.27</ecNumber>
    </recommendedName>
</protein>